<reference evidence="3" key="1">
    <citation type="submission" date="2019-03" db="EMBL/GenBank/DDBJ databases">
        <title>Snf2 controls pulcherriminic acid biosynthesis and connects pigmentation and antifungal activity of the yeast Metschnikowia pulcherrima.</title>
        <authorList>
            <person name="Gore-Lloyd D."/>
            <person name="Sumann I."/>
            <person name="Brachmann A.O."/>
            <person name="Schneeberger K."/>
            <person name="Ortiz-Merino R.A."/>
            <person name="Moreno-Beltran M."/>
            <person name="Schlaefli M."/>
            <person name="Kirner P."/>
            <person name="Santos Kron A."/>
            <person name="Wolfe K.H."/>
            <person name="Piel J."/>
            <person name="Ahrens C.H."/>
            <person name="Henk D."/>
            <person name="Freimoser F.M."/>
        </authorList>
    </citation>
    <scope>NUCLEOTIDE SEQUENCE [LARGE SCALE GENOMIC DNA]</scope>
    <source>
        <strain evidence="3">APC 1.2</strain>
    </source>
</reference>
<dbReference type="EMBL" id="CP034460">
    <property type="protein sequence ID" value="QBM90054.1"/>
    <property type="molecule type" value="Genomic_DNA"/>
</dbReference>
<keyword evidence="3" id="KW-1185">Reference proteome</keyword>
<dbReference type="Proteomes" id="UP000292447">
    <property type="component" value="Chromosome V"/>
</dbReference>
<dbReference type="SMART" id="SM00268">
    <property type="entry name" value="ACTIN"/>
    <property type="match status" value="1"/>
</dbReference>
<dbReference type="Pfam" id="PF00022">
    <property type="entry name" value="Actin"/>
    <property type="match status" value="2"/>
</dbReference>
<comment type="similarity">
    <text evidence="1">Belongs to the actin family.</text>
</comment>
<protein>
    <submittedName>
        <fullName evidence="2">Actin-related protein 7</fullName>
    </submittedName>
</protein>
<dbReference type="STRING" id="2163413.A0A4P6XVP3"/>
<gene>
    <name evidence="2" type="primary">MPUL0E02930</name>
    <name evidence="2" type="ORF">METSCH_E02930</name>
</gene>
<dbReference type="AlphaFoldDB" id="A0A4P6XVP3"/>
<evidence type="ECO:0000313" key="2">
    <source>
        <dbReference type="EMBL" id="QBM90054.1"/>
    </source>
</evidence>
<accession>A0A4P6XVP3</accession>
<organism evidence="2 3">
    <name type="scientific">Metschnikowia aff. pulcherrima</name>
    <dbReference type="NCBI Taxonomy" id="2163413"/>
    <lineage>
        <taxon>Eukaryota</taxon>
        <taxon>Fungi</taxon>
        <taxon>Dikarya</taxon>
        <taxon>Ascomycota</taxon>
        <taxon>Saccharomycotina</taxon>
        <taxon>Pichiomycetes</taxon>
        <taxon>Metschnikowiaceae</taxon>
        <taxon>Metschnikowia</taxon>
    </lineage>
</organism>
<evidence type="ECO:0000313" key="3">
    <source>
        <dbReference type="Proteomes" id="UP000292447"/>
    </source>
</evidence>
<dbReference type="InterPro" id="IPR004000">
    <property type="entry name" value="Actin"/>
</dbReference>
<dbReference type="Gene3D" id="3.90.640.10">
    <property type="entry name" value="Actin, Chain A, domain 4"/>
    <property type="match status" value="1"/>
</dbReference>
<proteinExistence type="inferred from homology"/>
<dbReference type="SUPFAM" id="SSF53067">
    <property type="entry name" value="Actin-like ATPase domain"/>
    <property type="match status" value="2"/>
</dbReference>
<sequence length="464" mass="50420">MVTLLPAIVIDNGSHTTRAGLALEDLPLLVFNSNYVVGPSGETLFGDEAITQNPGAEVMTIMDDGALYDTDRARDCWGHVFQHLDGGNGVTPLDHALMATEPVWNSAKARAAMAQAAFEEFQVPLFSLVKSPLAQLYHMGRLSGLVIDVGGAVASVTPVLDGIIQLKLSFHLKYAGDFLNLHCLRSLETKLGATHDTLDYARLIPARFQKGVMLDSFKRYHVTQHFLAGFKHAMVSTTESPPGLPPLNAYYPQAPHQHPAQYQLPGGGHVTYLDQELTALTEPLFVPHAYQLPGLTLPEPAFNKAGSHGISNLVLFAIKNLESAFLSLAGNDGQGSNASARFNEILRQLFQNTLITGGGSLIHGFSDRICGDLSRTAPQLLPGYMITGSYKLYISPLRNHSTGSIHDVFDKKFGAWLGAANLASMLRENSEDDNGSVAIALDNWFVSKADYEEMGEDMIVEKFK</sequence>
<dbReference type="PANTHER" id="PTHR11937">
    <property type="entry name" value="ACTIN"/>
    <property type="match status" value="1"/>
</dbReference>
<evidence type="ECO:0000256" key="1">
    <source>
        <dbReference type="RuleBase" id="RU000487"/>
    </source>
</evidence>
<name>A0A4P6XVP3_9ASCO</name>
<dbReference type="Gene3D" id="3.30.420.40">
    <property type="match status" value="2"/>
</dbReference>
<dbReference type="InterPro" id="IPR043129">
    <property type="entry name" value="ATPase_NBD"/>
</dbReference>